<accession>A0A8H6J2Y3</accession>
<feature type="region of interest" description="Disordered" evidence="1">
    <location>
        <begin position="45"/>
        <end position="71"/>
    </location>
</feature>
<comment type="caution">
    <text evidence="2">The sequence shown here is derived from an EMBL/GenBank/DDBJ whole genome shotgun (WGS) entry which is preliminary data.</text>
</comment>
<dbReference type="Proteomes" id="UP000652219">
    <property type="component" value="Unassembled WGS sequence"/>
</dbReference>
<gene>
    <name evidence="2" type="ORF">CSOJ01_09666</name>
</gene>
<evidence type="ECO:0000256" key="1">
    <source>
        <dbReference type="SAM" id="MobiDB-lite"/>
    </source>
</evidence>
<reference evidence="2 3" key="1">
    <citation type="journal article" date="2020" name="Phytopathology">
        <title>Genome Sequence Resources of Colletotrichum truncatum, C. plurivorum, C. musicola, and C. sojae: Four Species Pathogenic to Soybean (Glycine max).</title>
        <authorList>
            <person name="Rogerio F."/>
            <person name="Boufleur T.R."/>
            <person name="Ciampi-Guillardi M."/>
            <person name="Sukno S.A."/>
            <person name="Thon M.R."/>
            <person name="Massola Junior N.S."/>
            <person name="Baroncelli R."/>
        </authorList>
    </citation>
    <scope>NUCLEOTIDE SEQUENCE [LARGE SCALE GENOMIC DNA]</scope>
    <source>
        <strain evidence="2 3">LFN0009</strain>
    </source>
</reference>
<sequence>MDRLIGSQAQESANSNDKPPSFCFCPVDICRSVGSGILRETLFMADAQPPPGIRGKGPNDRQGGARQPKPRLACPMPTVQLSLLRTECRPNCRGGGLCRCYY</sequence>
<evidence type="ECO:0000313" key="3">
    <source>
        <dbReference type="Proteomes" id="UP000652219"/>
    </source>
</evidence>
<dbReference type="EMBL" id="WIGN01000189">
    <property type="protein sequence ID" value="KAF6805166.1"/>
    <property type="molecule type" value="Genomic_DNA"/>
</dbReference>
<dbReference type="AlphaFoldDB" id="A0A8H6J2Y3"/>
<name>A0A8H6J2Y3_9PEZI</name>
<proteinExistence type="predicted"/>
<protein>
    <submittedName>
        <fullName evidence="2">Uncharacterized protein</fullName>
    </submittedName>
</protein>
<evidence type="ECO:0000313" key="2">
    <source>
        <dbReference type="EMBL" id="KAF6805166.1"/>
    </source>
</evidence>
<feature type="compositionally biased region" description="Polar residues" evidence="1">
    <location>
        <begin position="7"/>
        <end position="18"/>
    </location>
</feature>
<organism evidence="2 3">
    <name type="scientific">Colletotrichum sojae</name>
    <dbReference type="NCBI Taxonomy" id="2175907"/>
    <lineage>
        <taxon>Eukaryota</taxon>
        <taxon>Fungi</taxon>
        <taxon>Dikarya</taxon>
        <taxon>Ascomycota</taxon>
        <taxon>Pezizomycotina</taxon>
        <taxon>Sordariomycetes</taxon>
        <taxon>Hypocreomycetidae</taxon>
        <taxon>Glomerellales</taxon>
        <taxon>Glomerellaceae</taxon>
        <taxon>Colletotrichum</taxon>
        <taxon>Colletotrichum orchidearum species complex</taxon>
    </lineage>
</organism>
<keyword evidence="3" id="KW-1185">Reference proteome</keyword>
<feature type="region of interest" description="Disordered" evidence="1">
    <location>
        <begin position="1"/>
        <end position="20"/>
    </location>
</feature>